<comment type="caution">
    <text evidence="1">The sequence shown here is derived from an EMBL/GenBank/DDBJ whole genome shotgun (WGS) entry which is preliminary data.</text>
</comment>
<name>A0ABQ0YU35_9NOCA</name>
<keyword evidence="2" id="KW-1185">Reference proteome</keyword>
<evidence type="ECO:0000313" key="2">
    <source>
        <dbReference type="Proteomes" id="UP000325466"/>
    </source>
</evidence>
<proteinExistence type="predicted"/>
<dbReference type="Proteomes" id="UP000325466">
    <property type="component" value="Unassembled WGS sequence"/>
</dbReference>
<reference evidence="1 2" key="1">
    <citation type="journal article" date="2018" name="Biodegradation">
        <title>1,4-Dioxane degradation characteristics of Rhodococcus aetherivorans JCM 14343.</title>
        <authorList>
            <person name="Inoue D."/>
            <person name="Tsunoda T."/>
            <person name="Yamamoto N."/>
            <person name="Ike M."/>
            <person name="Sei K."/>
        </authorList>
    </citation>
    <scope>NUCLEOTIDE SEQUENCE [LARGE SCALE GENOMIC DNA]</scope>
    <source>
        <strain evidence="1 2">JCM 14343</strain>
    </source>
</reference>
<evidence type="ECO:0000313" key="1">
    <source>
        <dbReference type="EMBL" id="GES39902.1"/>
    </source>
</evidence>
<protein>
    <submittedName>
        <fullName evidence="1">Uncharacterized protein</fullName>
    </submittedName>
</protein>
<gene>
    <name evidence="1" type="ORF">RAJCM14343_5180</name>
</gene>
<sequence length="62" mass="6323">MYGVAATAADADRIRLEVVSGGVAALPTCRNVFDPTCCEVALAPSSGERCTVGPAERDPGPM</sequence>
<organism evidence="1 2">
    <name type="scientific">Rhodococcus aetherivorans</name>
    <dbReference type="NCBI Taxonomy" id="191292"/>
    <lineage>
        <taxon>Bacteria</taxon>
        <taxon>Bacillati</taxon>
        <taxon>Actinomycetota</taxon>
        <taxon>Actinomycetes</taxon>
        <taxon>Mycobacteriales</taxon>
        <taxon>Nocardiaceae</taxon>
        <taxon>Rhodococcus</taxon>
    </lineage>
</organism>
<accession>A0ABQ0YU35</accession>
<dbReference type="EMBL" id="BLAH01000143">
    <property type="protein sequence ID" value="GES39902.1"/>
    <property type="molecule type" value="Genomic_DNA"/>
</dbReference>